<dbReference type="Proteomes" id="UP000311605">
    <property type="component" value="Unassembled WGS sequence"/>
</dbReference>
<dbReference type="InterPro" id="IPR050194">
    <property type="entry name" value="Glycosyltransferase_grp1"/>
</dbReference>
<dbReference type="PANTHER" id="PTHR45947:SF3">
    <property type="entry name" value="SULFOQUINOVOSYL TRANSFERASE SQD2"/>
    <property type="match status" value="1"/>
</dbReference>
<dbReference type="Pfam" id="PF00534">
    <property type="entry name" value="Glycos_transf_1"/>
    <property type="match status" value="1"/>
</dbReference>
<protein>
    <submittedName>
        <fullName evidence="2">Glycosyltransferase family 4 protein</fullName>
    </submittedName>
</protein>
<evidence type="ECO:0000313" key="2">
    <source>
        <dbReference type="EMBL" id="TNM65325.1"/>
    </source>
</evidence>
<feature type="domain" description="Glycosyl transferase family 1" evidence="1">
    <location>
        <begin position="206"/>
        <end position="352"/>
    </location>
</feature>
<reference evidence="2 3" key="1">
    <citation type="submission" date="2019-06" db="EMBL/GenBank/DDBJ databases">
        <title>The draft genome of Rhizobium smilacinae PTYR-5.</title>
        <authorList>
            <person name="Liu L."/>
            <person name="Li L."/>
            <person name="Zhang X."/>
        </authorList>
    </citation>
    <scope>NUCLEOTIDE SEQUENCE [LARGE SCALE GENOMIC DNA]</scope>
    <source>
        <strain evidence="2 3">PTYR-5</strain>
    </source>
</reference>
<proteinExistence type="predicted"/>
<dbReference type="CDD" id="cd03801">
    <property type="entry name" value="GT4_PimA-like"/>
    <property type="match status" value="1"/>
</dbReference>
<accession>A0A5C4XPB7</accession>
<comment type="caution">
    <text evidence="2">The sequence shown here is derived from an EMBL/GenBank/DDBJ whole genome shotgun (WGS) entry which is preliminary data.</text>
</comment>
<sequence>MKPKVLIVDTHPVQYRSPIYAAITEGDEVDLSVVYYNDASVRGYHDVEFGKEVKWDSSLLAGHRHDIMIPDAQSTCAGFFGFAQIRPKDVLERYQPDIIIIHSLNNLVGFKFAFFAKLKGIACWLRVETQDEAFVRKSKAKSLARRFIYRAAYRFFDGAFCFGELNKKHLLTHGFKDKDIVYSRFSTVDRARLLTPDVKEHRRSKVRSSLSISARDLVVGFFGKLIPKKDPSIVLEACRALARSTDRNVVCLVVGSGELESDLRDRFRDHDNVTYHFVGFVNQLQITDYYLATDILVLPSRREGEVWGLVCNEALQAGCAVVMSDAVGAALEFGHLERCGIFPTGDLDRLVNILAHLSTFERSFDWAAPYIADYSTEAAATAITAVAARYGKRQ</sequence>
<dbReference type="AlphaFoldDB" id="A0A5C4XPB7"/>
<dbReference type="Gene3D" id="3.40.50.2000">
    <property type="entry name" value="Glycogen Phosphorylase B"/>
    <property type="match status" value="1"/>
</dbReference>
<evidence type="ECO:0000313" key="3">
    <source>
        <dbReference type="Proteomes" id="UP000311605"/>
    </source>
</evidence>
<dbReference type="GO" id="GO:0016757">
    <property type="term" value="F:glycosyltransferase activity"/>
    <property type="evidence" value="ECO:0007669"/>
    <property type="project" value="InterPro"/>
</dbReference>
<name>A0A5C4XPB7_9HYPH</name>
<dbReference type="PANTHER" id="PTHR45947">
    <property type="entry name" value="SULFOQUINOVOSYL TRANSFERASE SQD2"/>
    <property type="match status" value="1"/>
</dbReference>
<dbReference type="SUPFAM" id="SSF53756">
    <property type="entry name" value="UDP-Glycosyltransferase/glycogen phosphorylase"/>
    <property type="match status" value="1"/>
</dbReference>
<dbReference type="OrthoDB" id="503550at2"/>
<dbReference type="InterPro" id="IPR001296">
    <property type="entry name" value="Glyco_trans_1"/>
</dbReference>
<keyword evidence="3" id="KW-1185">Reference proteome</keyword>
<evidence type="ECO:0000259" key="1">
    <source>
        <dbReference type="Pfam" id="PF00534"/>
    </source>
</evidence>
<dbReference type="EMBL" id="VDMN01000001">
    <property type="protein sequence ID" value="TNM65325.1"/>
    <property type="molecule type" value="Genomic_DNA"/>
</dbReference>
<dbReference type="RefSeq" id="WP_139672829.1">
    <property type="nucleotide sequence ID" value="NZ_VDMN01000001.1"/>
</dbReference>
<organism evidence="2 3">
    <name type="scientific">Aliirhizobium smilacinae</name>
    <dbReference type="NCBI Taxonomy" id="1395944"/>
    <lineage>
        <taxon>Bacteria</taxon>
        <taxon>Pseudomonadati</taxon>
        <taxon>Pseudomonadota</taxon>
        <taxon>Alphaproteobacteria</taxon>
        <taxon>Hyphomicrobiales</taxon>
        <taxon>Rhizobiaceae</taxon>
        <taxon>Aliirhizobium</taxon>
    </lineage>
</organism>
<gene>
    <name evidence="2" type="ORF">FHP24_03345</name>
</gene>
<keyword evidence="2" id="KW-0808">Transferase</keyword>